<accession>A0ABV5WR21</accession>
<evidence type="ECO:0000313" key="2">
    <source>
        <dbReference type="Proteomes" id="UP001589691"/>
    </source>
</evidence>
<comment type="caution">
    <text evidence="1">The sequence shown here is derived from an EMBL/GenBank/DDBJ whole genome shotgun (WGS) entry which is preliminary data.</text>
</comment>
<keyword evidence="2" id="KW-1185">Reference proteome</keyword>
<evidence type="ECO:0000313" key="1">
    <source>
        <dbReference type="EMBL" id="MFB9768602.1"/>
    </source>
</evidence>
<name>A0ABV5WR21_9LACO</name>
<proteinExistence type="predicted"/>
<gene>
    <name evidence="1" type="ORF">ACFFLI_01795</name>
</gene>
<protein>
    <submittedName>
        <fullName evidence="1">Uncharacterized protein</fullName>
    </submittedName>
</protein>
<dbReference type="EMBL" id="JBHLZY010000005">
    <property type="protein sequence ID" value="MFB9768602.1"/>
    <property type="molecule type" value="Genomic_DNA"/>
</dbReference>
<dbReference type="RefSeq" id="WP_137643179.1">
    <property type="nucleotide sequence ID" value="NZ_BJEA01000014.1"/>
</dbReference>
<organism evidence="1 2">
    <name type="scientific">Lactiplantibacillus modestisalitolerans</name>
    <dbReference type="NCBI Taxonomy" id="1457219"/>
    <lineage>
        <taxon>Bacteria</taxon>
        <taxon>Bacillati</taxon>
        <taxon>Bacillota</taxon>
        <taxon>Bacilli</taxon>
        <taxon>Lactobacillales</taxon>
        <taxon>Lactobacillaceae</taxon>
        <taxon>Lactiplantibacillus</taxon>
    </lineage>
</organism>
<dbReference type="Proteomes" id="UP001589691">
    <property type="component" value="Unassembled WGS sequence"/>
</dbReference>
<reference evidence="1 2" key="1">
    <citation type="submission" date="2024-09" db="EMBL/GenBank/DDBJ databases">
        <authorList>
            <person name="Sun Q."/>
            <person name="Mori K."/>
        </authorList>
    </citation>
    <scope>NUCLEOTIDE SEQUENCE [LARGE SCALE GENOMIC DNA]</scope>
    <source>
        <strain evidence="1 2">TBRC 4576</strain>
    </source>
</reference>
<sequence length="101" mass="11214">MQVSVITSVVAGETTVKTEAVEAFIKALSDQLGEKFTISLDADYGQSLTDQTADVYLVYFGAQANLTPQQRSQMIMFFSDDDINNQAIGRFVDMLQQLDKH</sequence>